<gene>
    <name evidence="1" type="ORF">Pth03_43390</name>
</gene>
<protein>
    <submittedName>
        <fullName evidence="1">Uncharacterized protein</fullName>
    </submittedName>
</protein>
<evidence type="ECO:0000313" key="1">
    <source>
        <dbReference type="EMBL" id="GII55950.1"/>
    </source>
</evidence>
<evidence type="ECO:0000313" key="2">
    <source>
        <dbReference type="Proteomes" id="UP000605992"/>
    </source>
</evidence>
<dbReference type="Proteomes" id="UP000605992">
    <property type="component" value="Unassembled WGS sequence"/>
</dbReference>
<accession>A0A8J3VDS5</accession>
<comment type="caution">
    <text evidence="1">The sequence shown here is derived from an EMBL/GenBank/DDBJ whole genome shotgun (WGS) entry which is preliminary data.</text>
</comment>
<reference evidence="1" key="1">
    <citation type="submission" date="2021-01" db="EMBL/GenBank/DDBJ databases">
        <title>Whole genome shotgun sequence of Planotetraspora thailandica NBRC 104271.</title>
        <authorList>
            <person name="Komaki H."/>
            <person name="Tamura T."/>
        </authorList>
    </citation>
    <scope>NUCLEOTIDE SEQUENCE</scope>
    <source>
        <strain evidence="1">NBRC 104271</strain>
    </source>
</reference>
<proteinExistence type="predicted"/>
<organism evidence="1 2">
    <name type="scientific">Planotetraspora thailandica</name>
    <dbReference type="NCBI Taxonomy" id="487172"/>
    <lineage>
        <taxon>Bacteria</taxon>
        <taxon>Bacillati</taxon>
        <taxon>Actinomycetota</taxon>
        <taxon>Actinomycetes</taxon>
        <taxon>Streptosporangiales</taxon>
        <taxon>Streptosporangiaceae</taxon>
        <taxon>Planotetraspora</taxon>
    </lineage>
</organism>
<dbReference type="EMBL" id="BOOR01000031">
    <property type="protein sequence ID" value="GII55950.1"/>
    <property type="molecule type" value="Genomic_DNA"/>
</dbReference>
<sequence>MEDAGDELDVIGDLAGPVHIALTDAADHIHRQAEFSAHKNVRHIHVAYVGHTLLLYRHVWPACHS</sequence>
<keyword evidence="2" id="KW-1185">Reference proteome</keyword>
<name>A0A8J3VDS5_9ACTN</name>
<dbReference type="AlphaFoldDB" id="A0A8J3VDS5"/>